<dbReference type="KEGG" id="halg:HUG10_06955"/>
<dbReference type="Pfam" id="PF07883">
    <property type="entry name" value="Cupin_2"/>
    <property type="match status" value="1"/>
</dbReference>
<organism evidence="2 3">
    <name type="scientific">Halorarum halophilum</name>
    <dbReference type="NCBI Taxonomy" id="2743090"/>
    <lineage>
        <taxon>Archaea</taxon>
        <taxon>Methanobacteriati</taxon>
        <taxon>Methanobacteriota</taxon>
        <taxon>Stenosarchaea group</taxon>
        <taxon>Halobacteria</taxon>
        <taxon>Halobacteriales</taxon>
        <taxon>Haloferacaceae</taxon>
        <taxon>Halorarum</taxon>
    </lineage>
</organism>
<keyword evidence="3" id="KW-1185">Reference proteome</keyword>
<dbReference type="OrthoDB" id="114121at2157"/>
<gene>
    <name evidence="2" type="ORF">HUG10_06955</name>
</gene>
<dbReference type="GeneID" id="56028558"/>
<feature type="domain" description="Cupin type-2" evidence="1">
    <location>
        <begin position="35"/>
        <end position="96"/>
    </location>
</feature>
<dbReference type="PANTHER" id="PTHR40112:SF1">
    <property type="entry name" value="H2HPP ISOMERASE"/>
    <property type="match status" value="1"/>
</dbReference>
<dbReference type="AlphaFoldDB" id="A0A7D5K0Z0"/>
<reference evidence="2 3" key="1">
    <citation type="submission" date="2020-07" db="EMBL/GenBank/DDBJ databases">
        <title>Gai3-2, isolated from salt lake.</title>
        <authorList>
            <person name="Cui H."/>
            <person name="Shi X."/>
        </authorList>
    </citation>
    <scope>NUCLEOTIDE SEQUENCE [LARGE SCALE GENOMIC DNA]</scope>
    <source>
        <strain evidence="2 3">Gai3-2</strain>
    </source>
</reference>
<evidence type="ECO:0000313" key="3">
    <source>
        <dbReference type="Proteomes" id="UP000509750"/>
    </source>
</evidence>
<dbReference type="InterPro" id="IPR011051">
    <property type="entry name" value="RmlC_Cupin_sf"/>
</dbReference>
<protein>
    <submittedName>
        <fullName evidence="2">Cupin domain-containing protein</fullName>
    </submittedName>
</protein>
<dbReference type="Gene3D" id="2.60.120.10">
    <property type="entry name" value="Jelly Rolls"/>
    <property type="match status" value="1"/>
</dbReference>
<name>A0A7D5K0Z0_9EURY</name>
<sequence>MALTVQPSEVLEAYVPDEGIELRPLVSSDDLMVVRVDIAPSATLQVHEHPHEQAGYVAEGSFTFTGDETRDVEEGDGYYVPPGHRHGVEGGDDHAVAIDAFTPAREGYRERFDHL</sequence>
<dbReference type="EMBL" id="CP058529">
    <property type="protein sequence ID" value="QLG27301.1"/>
    <property type="molecule type" value="Genomic_DNA"/>
</dbReference>
<dbReference type="InterPro" id="IPR013096">
    <property type="entry name" value="Cupin_2"/>
</dbReference>
<dbReference type="PANTHER" id="PTHR40112">
    <property type="entry name" value="H2HPP ISOMERASE"/>
    <property type="match status" value="1"/>
</dbReference>
<dbReference type="RefSeq" id="WP_179168876.1">
    <property type="nucleotide sequence ID" value="NZ_CP058529.1"/>
</dbReference>
<proteinExistence type="predicted"/>
<dbReference type="CDD" id="cd02238">
    <property type="entry name" value="cupin_KdgF"/>
    <property type="match status" value="1"/>
</dbReference>
<dbReference type="Proteomes" id="UP000509750">
    <property type="component" value="Chromosome"/>
</dbReference>
<dbReference type="InterPro" id="IPR052535">
    <property type="entry name" value="Bacilysin_H2HPP_isomerase"/>
</dbReference>
<evidence type="ECO:0000313" key="2">
    <source>
        <dbReference type="EMBL" id="QLG27301.1"/>
    </source>
</evidence>
<accession>A0A7D5K0Z0</accession>
<dbReference type="SUPFAM" id="SSF51182">
    <property type="entry name" value="RmlC-like cupins"/>
    <property type="match status" value="1"/>
</dbReference>
<dbReference type="InterPro" id="IPR014710">
    <property type="entry name" value="RmlC-like_jellyroll"/>
</dbReference>
<evidence type="ECO:0000259" key="1">
    <source>
        <dbReference type="Pfam" id="PF07883"/>
    </source>
</evidence>